<evidence type="ECO:0000313" key="10">
    <source>
        <dbReference type="EMBL" id="ERJ99230.1"/>
    </source>
</evidence>
<sequence>MRSGYDTNAFGYNNLGAGTDFRQGDVYSFKGESTLVSFFGRANYSYLNRYMITATLRQDGSSRFGENHKWGTFPSISLAWRLSDEPFMKCTSSWLDNLKVRLGFGVTGNQNGIGEYKSLSILSASGAAYYDAATQTWKNAYTQSQNVNPDLKWESTLQWNFGLDFSIFNRINGTLELYHKKTSDLL</sequence>
<reference evidence="10 11" key="1">
    <citation type="submission" date="2013-08" db="EMBL/GenBank/DDBJ databases">
        <authorList>
            <person name="Durkin A.S."/>
            <person name="Haft D.R."/>
            <person name="McCorrison J."/>
            <person name="Torralba M."/>
            <person name="Gillis M."/>
            <person name="Haft D.H."/>
            <person name="Methe B."/>
            <person name="Sutton G."/>
            <person name="Nelson K.E."/>
        </authorList>
    </citation>
    <scope>NUCLEOTIDE SEQUENCE [LARGE SCALE GENOMIC DNA]</scope>
    <source>
        <strain evidence="10 11">F0493</strain>
    </source>
</reference>
<keyword evidence="2 8" id="KW-0813">Transport</keyword>
<name>U2L4F4_9BACT</name>
<organism evidence="10 11">
    <name type="scientific">Segatella salivae F0493</name>
    <dbReference type="NCBI Taxonomy" id="1395125"/>
    <lineage>
        <taxon>Bacteria</taxon>
        <taxon>Pseudomonadati</taxon>
        <taxon>Bacteroidota</taxon>
        <taxon>Bacteroidia</taxon>
        <taxon>Bacteroidales</taxon>
        <taxon>Prevotellaceae</taxon>
        <taxon>Segatella</taxon>
    </lineage>
</organism>
<comment type="similarity">
    <text evidence="8">Belongs to the TonB-dependent receptor family.</text>
</comment>
<dbReference type="Proteomes" id="UP000017023">
    <property type="component" value="Unassembled WGS sequence"/>
</dbReference>
<dbReference type="PATRIC" id="fig|1395125.3.peg.2131"/>
<proteinExistence type="inferred from homology"/>
<dbReference type="InterPro" id="IPR039426">
    <property type="entry name" value="TonB-dep_rcpt-like"/>
</dbReference>
<dbReference type="PROSITE" id="PS52016">
    <property type="entry name" value="TONB_DEPENDENT_REC_3"/>
    <property type="match status" value="1"/>
</dbReference>
<protein>
    <submittedName>
        <fullName evidence="10">TonB-dependent receptor domain protein</fullName>
    </submittedName>
</protein>
<evidence type="ECO:0000256" key="2">
    <source>
        <dbReference type="ARBA" id="ARBA00022448"/>
    </source>
</evidence>
<dbReference type="EMBL" id="AWGW01000027">
    <property type="protein sequence ID" value="ERJ99230.1"/>
    <property type="molecule type" value="Genomic_DNA"/>
</dbReference>
<dbReference type="SUPFAM" id="SSF56935">
    <property type="entry name" value="Porins"/>
    <property type="match status" value="1"/>
</dbReference>
<keyword evidence="5" id="KW-0798">TonB box</keyword>
<dbReference type="Pfam" id="PF00593">
    <property type="entry name" value="TonB_dep_Rec_b-barrel"/>
    <property type="match status" value="1"/>
</dbReference>
<comment type="subcellular location">
    <subcellularLocation>
        <location evidence="1 8">Cell outer membrane</location>
        <topology evidence="1 8">Multi-pass membrane protein</topology>
    </subcellularLocation>
</comment>
<evidence type="ECO:0000313" key="11">
    <source>
        <dbReference type="Proteomes" id="UP000017023"/>
    </source>
</evidence>
<dbReference type="InterPro" id="IPR036942">
    <property type="entry name" value="Beta-barrel_TonB_sf"/>
</dbReference>
<evidence type="ECO:0000256" key="4">
    <source>
        <dbReference type="ARBA" id="ARBA00022692"/>
    </source>
</evidence>
<evidence type="ECO:0000256" key="5">
    <source>
        <dbReference type="ARBA" id="ARBA00023077"/>
    </source>
</evidence>
<evidence type="ECO:0000256" key="1">
    <source>
        <dbReference type="ARBA" id="ARBA00004571"/>
    </source>
</evidence>
<comment type="caution">
    <text evidence="10">The sequence shown here is derived from an EMBL/GenBank/DDBJ whole genome shotgun (WGS) entry which is preliminary data.</text>
</comment>
<dbReference type="Gene3D" id="2.40.170.20">
    <property type="entry name" value="TonB-dependent receptor, beta-barrel domain"/>
    <property type="match status" value="1"/>
</dbReference>
<evidence type="ECO:0000256" key="3">
    <source>
        <dbReference type="ARBA" id="ARBA00022452"/>
    </source>
</evidence>
<accession>U2L4F4</accession>
<evidence type="ECO:0000256" key="6">
    <source>
        <dbReference type="ARBA" id="ARBA00023136"/>
    </source>
</evidence>
<feature type="domain" description="TonB-dependent receptor-like beta-barrel" evidence="9">
    <location>
        <begin position="10"/>
        <end position="185"/>
    </location>
</feature>
<evidence type="ECO:0000259" key="9">
    <source>
        <dbReference type="Pfam" id="PF00593"/>
    </source>
</evidence>
<evidence type="ECO:0000256" key="8">
    <source>
        <dbReference type="PROSITE-ProRule" id="PRU01360"/>
    </source>
</evidence>
<keyword evidence="3 8" id="KW-1134">Transmembrane beta strand</keyword>
<keyword evidence="10" id="KW-0675">Receptor</keyword>
<dbReference type="AlphaFoldDB" id="U2L4F4"/>
<keyword evidence="6 8" id="KW-0472">Membrane</keyword>
<keyword evidence="7 8" id="KW-0998">Cell outer membrane</keyword>
<dbReference type="GO" id="GO:0009279">
    <property type="term" value="C:cell outer membrane"/>
    <property type="evidence" value="ECO:0007669"/>
    <property type="project" value="UniProtKB-SubCell"/>
</dbReference>
<evidence type="ECO:0000256" key="7">
    <source>
        <dbReference type="ARBA" id="ARBA00023237"/>
    </source>
</evidence>
<keyword evidence="4 8" id="KW-0812">Transmembrane</keyword>
<dbReference type="InterPro" id="IPR000531">
    <property type="entry name" value="Beta-barrel_TonB"/>
</dbReference>
<gene>
    <name evidence="10" type="ORF">HMPREF9145_2156</name>
</gene>